<protein>
    <submittedName>
        <fullName evidence="2">Uncharacterized protein</fullName>
    </submittedName>
</protein>
<dbReference type="Pfam" id="PF10712">
    <property type="entry name" value="NAD-GH"/>
    <property type="match status" value="1"/>
</dbReference>
<comment type="caution">
    <text evidence="2">The sequence shown here is derived from an EMBL/GenBank/DDBJ whole genome shotgun (WGS) entry which is preliminary data.</text>
</comment>
<dbReference type="InterPro" id="IPR019651">
    <property type="entry name" value="Glutamate_DH_NAD-spec"/>
</dbReference>
<organism evidence="2 3">
    <name type="scientific">Diploscapter pachys</name>
    <dbReference type="NCBI Taxonomy" id="2018661"/>
    <lineage>
        <taxon>Eukaryota</taxon>
        <taxon>Metazoa</taxon>
        <taxon>Ecdysozoa</taxon>
        <taxon>Nematoda</taxon>
        <taxon>Chromadorea</taxon>
        <taxon>Rhabditida</taxon>
        <taxon>Rhabditina</taxon>
        <taxon>Rhabditomorpha</taxon>
        <taxon>Rhabditoidea</taxon>
        <taxon>Rhabditidae</taxon>
        <taxon>Diploscapter</taxon>
    </lineage>
</organism>
<feature type="compositionally biased region" description="Basic and acidic residues" evidence="1">
    <location>
        <begin position="56"/>
        <end position="76"/>
    </location>
</feature>
<evidence type="ECO:0000256" key="1">
    <source>
        <dbReference type="SAM" id="MobiDB-lite"/>
    </source>
</evidence>
<proteinExistence type="predicted"/>
<dbReference type="AlphaFoldDB" id="A0A2A2L0V2"/>
<evidence type="ECO:0000313" key="2">
    <source>
        <dbReference type="EMBL" id="PAV79788.1"/>
    </source>
</evidence>
<feature type="region of interest" description="Disordered" evidence="1">
    <location>
        <begin position="1"/>
        <end position="79"/>
    </location>
</feature>
<accession>A0A2A2L0V2</accession>
<sequence>MDDGIKGRRMKKSERGLDNELERKGSKGLSRPPRCLIVGVGGERLRGLSGDSAIAPDERSHHTSRSLDTERQRSDVEQEQVLDDLGLISGHDGGPHDSSIDDSLIRIDGLVQFLAREQVRQQLLHPRDTSRATDEDDFVDLN</sequence>
<dbReference type="OrthoDB" id="2017405at2759"/>
<dbReference type="Proteomes" id="UP000218231">
    <property type="component" value="Unassembled WGS sequence"/>
</dbReference>
<dbReference type="STRING" id="2018661.A0A2A2L0V2"/>
<name>A0A2A2L0V2_9BILA</name>
<reference evidence="2 3" key="1">
    <citation type="journal article" date="2017" name="Curr. Biol.">
        <title>Genome architecture and evolution of a unichromosomal asexual nematode.</title>
        <authorList>
            <person name="Fradin H."/>
            <person name="Zegar C."/>
            <person name="Gutwein M."/>
            <person name="Lucas J."/>
            <person name="Kovtun M."/>
            <person name="Corcoran D."/>
            <person name="Baugh L.R."/>
            <person name="Kiontke K."/>
            <person name="Gunsalus K."/>
            <person name="Fitch D.H."/>
            <person name="Piano F."/>
        </authorList>
    </citation>
    <scope>NUCLEOTIDE SEQUENCE [LARGE SCALE GENOMIC DNA]</scope>
    <source>
        <strain evidence="2">PF1309</strain>
    </source>
</reference>
<feature type="compositionally biased region" description="Basic and acidic residues" evidence="1">
    <location>
        <begin position="13"/>
        <end position="25"/>
    </location>
</feature>
<keyword evidence="3" id="KW-1185">Reference proteome</keyword>
<evidence type="ECO:0000313" key="3">
    <source>
        <dbReference type="Proteomes" id="UP000218231"/>
    </source>
</evidence>
<gene>
    <name evidence="2" type="ORF">WR25_04665</name>
</gene>
<dbReference type="EMBL" id="LIAE01007366">
    <property type="protein sequence ID" value="PAV79788.1"/>
    <property type="molecule type" value="Genomic_DNA"/>
</dbReference>